<sequence length="168" mass="19556">KEEQYQSLQEQFTYQQHVFQQKEGEHDSFIRQFEELKESSIQQNDKIQSLEEELTTEKSAVQAMTEQNENIQKLLFEKEEKINIYSEQLSSLNKLCGTEDILFSNLYNYVKSLTERVDVVQASEDIVESLQTELSSKAENLKFLEQELFAVQASSTDNIDKLQQEIAG</sequence>
<organism evidence="2">
    <name type="scientific">Arion vulgaris</name>
    <dbReference type="NCBI Taxonomy" id="1028688"/>
    <lineage>
        <taxon>Eukaryota</taxon>
        <taxon>Metazoa</taxon>
        <taxon>Spiralia</taxon>
        <taxon>Lophotrochozoa</taxon>
        <taxon>Mollusca</taxon>
        <taxon>Gastropoda</taxon>
        <taxon>Heterobranchia</taxon>
        <taxon>Euthyneura</taxon>
        <taxon>Panpulmonata</taxon>
        <taxon>Eupulmonata</taxon>
        <taxon>Stylommatophora</taxon>
        <taxon>Helicina</taxon>
        <taxon>Arionoidea</taxon>
        <taxon>Arionidae</taxon>
        <taxon>Arion</taxon>
    </lineage>
</organism>
<proteinExistence type="predicted"/>
<protein>
    <submittedName>
        <fullName evidence="2">Uncharacterized protein</fullName>
    </submittedName>
</protein>
<reference evidence="2" key="1">
    <citation type="submission" date="2014-12" db="EMBL/GenBank/DDBJ databases">
        <title>Insight into the proteome of Arion vulgaris.</title>
        <authorList>
            <person name="Aradska J."/>
            <person name="Bulat T."/>
            <person name="Smidak R."/>
            <person name="Sarate P."/>
            <person name="Gangsoo J."/>
            <person name="Sialana F."/>
            <person name="Bilban M."/>
            <person name="Lubec G."/>
        </authorList>
    </citation>
    <scope>NUCLEOTIDE SEQUENCE</scope>
    <source>
        <tissue evidence="2">Skin</tissue>
    </source>
</reference>
<feature type="non-terminal residue" evidence="2">
    <location>
        <position position="168"/>
    </location>
</feature>
<evidence type="ECO:0000313" key="2">
    <source>
        <dbReference type="EMBL" id="CEK64445.1"/>
    </source>
</evidence>
<accession>A0A0B6Z9U3</accession>
<evidence type="ECO:0000256" key="1">
    <source>
        <dbReference type="SAM" id="Coils"/>
    </source>
</evidence>
<dbReference type="AlphaFoldDB" id="A0A0B6Z9U3"/>
<dbReference type="EMBL" id="HACG01017580">
    <property type="protein sequence ID" value="CEK64445.1"/>
    <property type="molecule type" value="Transcribed_RNA"/>
</dbReference>
<feature type="coiled-coil region" evidence="1">
    <location>
        <begin position="33"/>
        <end position="81"/>
    </location>
</feature>
<feature type="non-terminal residue" evidence="2">
    <location>
        <position position="1"/>
    </location>
</feature>
<gene>
    <name evidence="2" type="primary">ORF51799</name>
</gene>
<name>A0A0B6Z9U3_9EUPU</name>
<keyword evidence="1" id="KW-0175">Coiled coil</keyword>